<dbReference type="STRING" id="1333998.M2A_1530"/>
<sequence length="195" mass="20787">MGMSGLAPIRKRENTLKGRLAAFAAMGALAAALAGCASEAEREKLASLPCPSVGILANTETLTVYEGNGRDITDVVVSAEIEEAVTACEYDLDDGIIYVDIAFRGTADLGPAATSRQVKVPVFIALTETSSRVLRKEVRELTLSFGGASRKVGFVHSIEETKVPYVPPFDGSAYEMLVGFQLTKDQLEANRAEGR</sequence>
<protein>
    <submittedName>
        <fullName evidence="1">Conserved protein</fullName>
    </submittedName>
</protein>
<accession>A0A081BAG3</accession>
<proteinExistence type="predicted"/>
<dbReference type="EMBL" id="BBIO01000006">
    <property type="protein sequence ID" value="GAK45031.1"/>
    <property type="molecule type" value="Genomic_DNA"/>
</dbReference>
<comment type="caution">
    <text evidence="1">The sequence shown here is derived from an EMBL/GenBank/DDBJ whole genome shotgun (WGS) entry which is preliminary data.</text>
</comment>
<organism evidence="1 2">
    <name type="scientific">Tepidicaulis marinus</name>
    <dbReference type="NCBI Taxonomy" id="1333998"/>
    <lineage>
        <taxon>Bacteria</taxon>
        <taxon>Pseudomonadati</taxon>
        <taxon>Pseudomonadota</taxon>
        <taxon>Alphaproteobacteria</taxon>
        <taxon>Hyphomicrobiales</taxon>
        <taxon>Parvibaculaceae</taxon>
        <taxon>Tepidicaulis</taxon>
    </lineage>
</organism>
<name>A0A081BAG3_9HYPH</name>
<reference evidence="1 2" key="1">
    <citation type="submission" date="2014-07" db="EMBL/GenBank/DDBJ databases">
        <title>Tepidicaulis marinum gen. nov., sp. nov., a novel marine bacterium denitrifying nitrate to nitrous oxide strictly under microaerobic conditions.</title>
        <authorList>
            <person name="Takeuchi M."/>
            <person name="Yamagishi T."/>
            <person name="Kamagata Y."/>
            <person name="Oshima K."/>
            <person name="Hattori M."/>
            <person name="Katayama T."/>
            <person name="Hanada S."/>
            <person name="Tamaki H."/>
            <person name="Marumo K."/>
            <person name="Maeda H."/>
            <person name="Nedachi M."/>
            <person name="Iwasaki W."/>
            <person name="Suwa Y."/>
            <person name="Sakata S."/>
        </authorList>
    </citation>
    <scope>NUCLEOTIDE SEQUENCE [LARGE SCALE GENOMIC DNA]</scope>
    <source>
        <strain evidence="1 2">MA2</strain>
    </source>
</reference>
<dbReference type="Proteomes" id="UP000028702">
    <property type="component" value="Unassembled WGS sequence"/>
</dbReference>
<dbReference type="eggNOG" id="ENOG50330Y2">
    <property type="taxonomic scope" value="Bacteria"/>
</dbReference>
<keyword evidence="2" id="KW-1185">Reference proteome</keyword>
<gene>
    <name evidence="1" type="ORF">M2A_1530</name>
</gene>
<evidence type="ECO:0000313" key="2">
    <source>
        <dbReference type="Proteomes" id="UP000028702"/>
    </source>
</evidence>
<evidence type="ECO:0000313" key="1">
    <source>
        <dbReference type="EMBL" id="GAK45031.1"/>
    </source>
</evidence>
<dbReference type="AlphaFoldDB" id="A0A081BAG3"/>